<dbReference type="KEGG" id="rca:Rcas_1342"/>
<name>A7NIY0_ROSCS</name>
<dbReference type="Pfam" id="PF07944">
    <property type="entry name" value="Beta-AFase-like_GH127_cat"/>
    <property type="match status" value="1"/>
</dbReference>
<dbReference type="STRING" id="383372.Rcas_1342"/>
<gene>
    <name evidence="3" type="ordered locus">Rcas_1342</name>
</gene>
<evidence type="ECO:0000259" key="1">
    <source>
        <dbReference type="Pfam" id="PF07944"/>
    </source>
</evidence>
<keyword evidence="4" id="KW-1185">Reference proteome</keyword>
<dbReference type="Proteomes" id="UP000000263">
    <property type="component" value="Chromosome"/>
</dbReference>
<dbReference type="PANTHER" id="PTHR31151">
    <property type="entry name" value="PROLINE-TRNA LIGASE (DUF1680)"/>
    <property type="match status" value="1"/>
</dbReference>
<dbReference type="SUPFAM" id="SSF48208">
    <property type="entry name" value="Six-hairpin glycosidases"/>
    <property type="match status" value="1"/>
</dbReference>
<evidence type="ECO:0000313" key="3">
    <source>
        <dbReference type="EMBL" id="ABU57438.1"/>
    </source>
</evidence>
<protein>
    <submittedName>
        <fullName evidence="3">Uncharacterized protein</fullName>
    </submittedName>
</protein>
<dbReference type="OrthoDB" id="9757939at2"/>
<feature type="domain" description="Non-reducing end beta-L-arabinofuranosidase-like GH127 catalytic" evidence="1">
    <location>
        <begin position="65"/>
        <end position="394"/>
    </location>
</feature>
<reference evidence="3 4" key="1">
    <citation type="submission" date="2007-08" db="EMBL/GenBank/DDBJ databases">
        <title>Complete sequence of Roseiflexus castenholzii DSM 13941.</title>
        <authorList>
            <consortium name="US DOE Joint Genome Institute"/>
            <person name="Copeland A."/>
            <person name="Lucas S."/>
            <person name="Lapidus A."/>
            <person name="Barry K."/>
            <person name="Glavina del Rio T."/>
            <person name="Dalin E."/>
            <person name="Tice H."/>
            <person name="Pitluck S."/>
            <person name="Thompson L.S."/>
            <person name="Brettin T."/>
            <person name="Bruce D."/>
            <person name="Detter J.C."/>
            <person name="Han C."/>
            <person name="Tapia R."/>
            <person name="Schmutz J."/>
            <person name="Larimer F."/>
            <person name="Land M."/>
            <person name="Hauser L."/>
            <person name="Kyrpides N."/>
            <person name="Mikhailova N."/>
            <person name="Bryant D.A."/>
            <person name="Hanada S."/>
            <person name="Tsukatani Y."/>
            <person name="Richardson P."/>
        </authorList>
    </citation>
    <scope>NUCLEOTIDE SEQUENCE [LARGE SCALE GENOMIC DNA]</scope>
    <source>
        <strain evidence="4">DSM 13941 / HLO8</strain>
    </source>
</reference>
<feature type="domain" description="Non-reducing end beta-L-arabinofuranosidase-like GH127 middle" evidence="2">
    <location>
        <begin position="410"/>
        <end position="500"/>
    </location>
</feature>
<dbReference type="InterPro" id="IPR012878">
    <property type="entry name" value="Beta-AFase-like_GH127_cat"/>
</dbReference>
<dbReference type="GO" id="GO:0005975">
    <property type="term" value="P:carbohydrate metabolic process"/>
    <property type="evidence" value="ECO:0007669"/>
    <property type="project" value="InterPro"/>
</dbReference>
<dbReference type="PANTHER" id="PTHR31151:SF0">
    <property type="entry name" value="PROLINE-TRNA LIGASE (DUF1680)"/>
    <property type="match status" value="1"/>
</dbReference>
<evidence type="ECO:0000313" key="4">
    <source>
        <dbReference type="Proteomes" id="UP000000263"/>
    </source>
</evidence>
<dbReference type="InterPro" id="IPR049046">
    <property type="entry name" value="Beta-AFase-like_GH127_middle"/>
</dbReference>
<dbReference type="RefSeq" id="WP_012119867.1">
    <property type="nucleotide sequence ID" value="NC_009767.1"/>
</dbReference>
<dbReference type="AlphaFoldDB" id="A7NIY0"/>
<organism evidence="3 4">
    <name type="scientific">Roseiflexus castenholzii (strain DSM 13941 / HLO8)</name>
    <dbReference type="NCBI Taxonomy" id="383372"/>
    <lineage>
        <taxon>Bacteria</taxon>
        <taxon>Bacillati</taxon>
        <taxon>Chloroflexota</taxon>
        <taxon>Chloroflexia</taxon>
        <taxon>Chloroflexales</taxon>
        <taxon>Roseiflexineae</taxon>
        <taxon>Roseiflexaceae</taxon>
        <taxon>Roseiflexus</taxon>
    </lineage>
</organism>
<dbReference type="eggNOG" id="COG3533">
    <property type="taxonomic scope" value="Bacteria"/>
</dbReference>
<dbReference type="HOGENOM" id="CLU_016354_0_0_0"/>
<dbReference type="EMBL" id="CP000804">
    <property type="protein sequence ID" value="ABU57438.1"/>
    <property type="molecule type" value="Genomic_DNA"/>
</dbReference>
<accession>A7NIY0</accession>
<dbReference type="Pfam" id="PF20736">
    <property type="entry name" value="Glyco_hydro127M"/>
    <property type="match status" value="1"/>
</dbReference>
<evidence type="ECO:0000259" key="2">
    <source>
        <dbReference type="Pfam" id="PF20736"/>
    </source>
</evidence>
<sequence>MKSSPLTPLVCIPLPTGAVRPRGWLYRQLRLQADGLSGHLDQCWPDVADSAWIGGAAEGWERGPYWLDGMVPLAFVLNDASLIARVSRWIDIILEQQHDDGWLGPRRDASDARRRSLDPWPVFVLLKALSQFQEATGDRRVIPAMLRFLRRLDALLDEQPLFDWGRYRWADLVVSLHWLYDRTRESWLLDLAEKAQRQGFDWRAHFEQFPYPSRQRREDIYPPAPLPGCTFRLDMASHVVNNAMAIKTSGVWYRQSGDPRDRDAVWQAIETLDAFHGQVNGVFSGDEHLAGLNPSQGTELCAVVEYQYSLETLISMLGDPRLADRLERITFNALPAAFAPDMWSHQYVQQVNQIRCAILEDNIYTNNRADANTFGLEPNYGCCTANMHQGWPKFVTHLWMRTSGDGLAAVSYAPCELTMTAGGRRVRLTVETDYPFDESVRIVVESRAAARFPLLLRFPGWAVGATLSIDGRRETVHPGTFHRVERVWDGAVTIDLHLPMRVAVTRRPSGSAAIEYGPLVFALPIGETWQRIVPDAQGRYAAGERLRPGCPPDIADRLGDWEVLPTTPWNYGLELDAAQPERSVRIVHHPVGERPFSPEGAPVAAYAHGRRIPTWGEEHGAAGPPPAPVHVDTSLEVVRLIPYGCTNLRIAEFPLLESGSTTLQDSGTP</sequence>
<proteinExistence type="predicted"/>
<dbReference type="InterPro" id="IPR008928">
    <property type="entry name" value="6-hairpin_glycosidase_sf"/>
</dbReference>